<keyword evidence="3 6" id="KW-0949">S-adenosyl-L-methionine</keyword>
<proteinExistence type="inferred from homology"/>
<dbReference type="Pfam" id="PF00145">
    <property type="entry name" value="DNA_methylase"/>
    <property type="match status" value="1"/>
</dbReference>
<dbReference type="PANTHER" id="PTHR10629">
    <property type="entry name" value="CYTOSINE-SPECIFIC METHYLTRANSFERASE"/>
    <property type="match status" value="1"/>
</dbReference>
<dbReference type="SUPFAM" id="SSF53335">
    <property type="entry name" value="S-adenosyl-L-methionine-dependent methyltransferases"/>
    <property type="match status" value="1"/>
</dbReference>
<dbReference type="PRINTS" id="PR00105">
    <property type="entry name" value="C5METTRFRASE"/>
</dbReference>
<accession>A0ABU0UGY4</accession>
<keyword evidence="2 6" id="KW-0808">Transferase</keyword>
<comment type="similarity">
    <text evidence="6 7">Belongs to the class I-like SAM-binding methyltransferase superfamily. C5-methyltransferase family.</text>
</comment>
<dbReference type="RefSeq" id="WP_306929525.1">
    <property type="nucleotide sequence ID" value="NZ_JAUTBL010000001.1"/>
</dbReference>
<dbReference type="Proteomes" id="UP001224781">
    <property type="component" value="Unassembled WGS sequence"/>
</dbReference>
<sequence length="411" mass="45499">MTFSFVSFFSGGMGLDIGLERAGGTIYAANEIDAAAVRTIKANMPDIPVFEQSIADLSGAEVLQAIGMKQGELDLVVGGPPCQSFSVYGNRSGIGDPRGQLVFEYVRMIGELLPKAFIMENVRGLHSMPLIPPKLAASVDGYHKSMSAHGSLLREIYDQFYDLGYHIDGYLVNAVNYGAPQIRERLLLIGNRIGSRANFPAPTHSNRQEDGLPPFTRLRDAILDGFEDNDSDIMDFSPRKKHYLQMVPPGGNWRSLPEEIQKESMGKSWYLKGGRSATWRRLDWNFPSPTVVTMPNHASTSMCHPDHVRALTVGECAAIQEFPRDWKLQGSAAEKYRQIGNAVPVRLGLVAGSVVQQLLAASGRHDNLTKDYAIKHLRPHVRTKSYWRNGEAFAGATGYYDEPAAEQFSFF</sequence>
<evidence type="ECO:0000256" key="5">
    <source>
        <dbReference type="ARBA" id="ARBA00047422"/>
    </source>
</evidence>
<dbReference type="EC" id="2.1.1.37" evidence="8"/>
<comment type="caution">
    <text evidence="9">The sequence shown here is derived from an EMBL/GenBank/DDBJ whole genome shotgun (WGS) entry which is preliminary data.</text>
</comment>
<evidence type="ECO:0000256" key="4">
    <source>
        <dbReference type="ARBA" id="ARBA00022747"/>
    </source>
</evidence>
<evidence type="ECO:0000256" key="1">
    <source>
        <dbReference type="ARBA" id="ARBA00022603"/>
    </source>
</evidence>
<dbReference type="InterPro" id="IPR050390">
    <property type="entry name" value="C5-Methyltransferase"/>
</dbReference>
<dbReference type="Gene3D" id="3.90.120.10">
    <property type="entry name" value="DNA Methylase, subunit A, domain 2"/>
    <property type="match status" value="1"/>
</dbReference>
<evidence type="ECO:0000256" key="7">
    <source>
        <dbReference type="RuleBase" id="RU000416"/>
    </source>
</evidence>
<dbReference type="InterPro" id="IPR001525">
    <property type="entry name" value="C5_MeTfrase"/>
</dbReference>
<keyword evidence="4" id="KW-0680">Restriction system</keyword>
<evidence type="ECO:0000256" key="8">
    <source>
        <dbReference type="RuleBase" id="RU000417"/>
    </source>
</evidence>
<evidence type="ECO:0000313" key="9">
    <source>
        <dbReference type="EMBL" id="MDQ1184192.1"/>
    </source>
</evidence>
<gene>
    <name evidence="9" type="ORF">QE408_001314</name>
</gene>
<keyword evidence="1 6" id="KW-0489">Methyltransferase</keyword>
<keyword evidence="10" id="KW-1185">Reference proteome</keyword>
<dbReference type="PANTHER" id="PTHR10629:SF52">
    <property type="entry name" value="DNA (CYTOSINE-5)-METHYLTRANSFERASE 1"/>
    <property type="match status" value="1"/>
</dbReference>
<dbReference type="EMBL" id="JAUTBL010000001">
    <property type="protein sequence ID" value="MDQ1184192.1"/>
    <property type="molecule type" value="Genomic_DNA"/>
</dbReference>
<comment type="catalytic activity">
    <reaction evidence="5 8">
        <text>a 2'-deoxycytidine in DNA + S-adenosyl-L-methionine = a 5-methyl-2'-deoxycytidine in DNA + S-adenosyl-L-homocysteine + H(+)</text>
        <dbReference type="Rhea" id="RHEA:13681"/>
        <dbReference type="Rhea" id="RHEA-COMP:11369"/>
        <dbReference type="Rhea" id="RHEA-COMP:11370"/>
        <dbReference type="ChEBI" id="CHEBI:15378"/>
        <dbReference type="ChEBI" id="CHEBI:57856"/>
        <dbReference type="ChEBI" id="CHEBI:59789"/>
        <dbReference type="ChEBI" id="CHEBI:85452"/>
        <dbReference type="ChEBI" id="CHEBI:85454"/>
        <dbReference type="EC" id="2.1.1.37"/>
    </reaction>
</comment>
<evidence type="ECO:0000313" key="10">
    <source>
        <dbReference type="Proteomes" id="UP001224781"/>
    </source>
</evidence>
<dbReference type="GO" id="GO:0032259">
    <property type="term" value="P:methylation"/>
    <property type="evidence" value="ECO:0007669"/>
    <property type="project" value="UniProtKB-KW"/>
</dbReference>
<dbReference type="PROSITE" id="PS51679">
    <property type="entry name" value="SAM_MT_C5"/>
    <property type="match status" value="1"/>
</dbReference>
<dbReference type="PROSITE" id="PS00094">
    <property type="entry name" value="C5_MTASE_1"/>
    <property type="match status" value="1"/>
</dbReference>
<evidence type="ECO:0000256" key="3">
    <source>
        <dbReference type="ARBA" id="ARBA00022691"/>
    </source>
</evidence>
<reference evidence="9 10" key="1">
    <citation type="submission" date="2023-07" db="EMBL/GenBank/DDBJ databases">
        <title>Functional and genomic diversity of the sorghum phyllosphere microbiome.</title>
        <authorList>
            <person name="Shade A."/>
        </authorList>
    </citation>
    <scope>NUCLEOTIDE SEQUENCE [LARGE SCALE GENOMIC DNA]</scope>
    <source>
        <strain evidence="9 10">SORGH_AS_1126</strain>
    </source>
</reference>
<evidence type="ECO:0000256" key="2">
    <source>
        <dbReference type="ARBA" id="ARBA00022679"/>
    </source>
</evidence>
<dbReference type="Gene3D" id="3.40.50.150">
    <property type="entry name" value="Vaccinia Virus protein VP39"/>
    <property type="match status" value="1"/>
</dbReference>
<name>A0ABU0UGY4_9HYPH</name>
<dbReference type="NCBIfam" id="TIGR00675">
    <property type="entry name" value="dcm"/>
    <property type="match status" value="1"/>
</dbReference>
<feature type="active site" evidence="6">
    <location>
        <position position="82"/>
    </location>
</feature>
<evidence type="ECO:0000256" key="6">
    <source>
        <dbReference type="PROSITE-ProRule" id="PRU01016"/>
    </source>
</evidence>
<dbReference type="InterPro" id="IPR018117">
    <property type="entry name" value="C5_DNA_meth_AS"/>
</dbReference>
<dbReference type="GO" id="GO:0003886">
    <property type="term" value="F:DNA (cytosine-5-)-methyltransferase activity"/>
    <property type="evidence" value="ECO:0007669"/>
    <property type="project" value="UniProtKB-EC"/>
</dbReference>
<organism evidence="9 10">
    <name type="scientific">Agrobacterium larrymoorei</name>
    <dbReference type="NCBI Taxonomy" id="160699"/>
    <lineage>
        <taxon>Bacteria</taxon>
        <taxon>Pseudomonadati</taxon>
        <taxon>Pseudomonadota</taxon>
        <taxon>Alphaproteobacteria</taxon>
        <taxon>Hyphomicrobiales</taxon>
        <taxon>Rhizobiaceae</taxon>
        <taxon>Rhizobium/Agrobacterium group</taxon>
        <taxon>Agrobacterium</taxon>
    </lineage>
</organism>
<protein>
    <recommendedName>
        <fullName evidence="8">Cytosine-specific methyltransferase</fullName>
        <ecNumber evidence="8">2.1.1.37</ecNumber>
    </recommendedName>
</protein>
<dbReference type="InterPro" id="IPR029063">
    <property type="entry name" value="SAM-dependent_MTases_sf"/>
</dbReference>